<organism evidence="2 3">
    <name type="scientific">Novosphingobium album</name>
    <name type="common">ex Liu et al. 2023</name>
    <dbReference type="NCBI Taxonomy" id="3031130"/>
    <lineage>
        <taxon>Bacteria</taxon>
        <taxon>Pseudomonadati</taxon>
        <taxon>Pseudomonadota</taxon>
        <taxon>Alphaproteobacteria</taxon>
        <taxon>Sphingomonadales</taxon>
        <taxon>Sphingomonadaceae</taxon>
        <taxon>Novosphingobium</taxon>
    </lineage>
</organism>
<feature type="domain" description="PilZ" evidence="1">
    <location>
        <begin position="15"/>
        <end position="101"/>
    </location>
</feature>
<dbReference type="EMBL" id="JARESE010000028">
    <property type="protein sequence ID" value="MDE8651912.1"/>
    <property type="molecule type" value="Genomic_DNA"/>
</dbReference>
<protein>
    <submittedName>
        <fullName evidence="2">PilZ domain-containing protein</fullName>
    </submittedName>
</protein>
<sequence length="107" mass="12013">MKHDRIVGEDGRNTQRRPRIGVALLCEVRQGTRPWKTARLDDLSPGGFRISHMPDARPEVPLRIRIPGIQLLSARICWERDGAIGCEFAEPLHVAVFEHIVKAARGA</sequence>
<accession>A0ABT5WRM2</accession>
<gene>
    <name evidence="2" type="ORF">PYV00_09290</name>
</gene>
<dbReference type="SUPFAM" id="SSF141371">
    <property type="entry name" value="PilZ domain-like"/>
    <property type="match status" value="1"/>
</dbReference>
<dbReference type="RefSeq" id="WP_275227993.1">
    <property type="nucleotide sequence ID" value="NZ_JARESE010000028.1"/>
</dbReference>
<evidence type="ECO:0000313" key="2">
    <source>
        <dbReference type="EMBL" id="MDE8651912.1"/>
    </source>
</evidence>
<proteinExistence type="predicted"/>
<reference evidence="2 3" key="1">
    <citation type="submission" date="2023-03" db="EMBL/GenBank/DDBJ databases">
        <title>NovoSphingobium album sp. nov. isolated from polycyclic aromatic hydrocarbons- and heavy-metal polluted soil.</title>
        <authorList>
            <person name="Liu Z."/>
            <person name="Wang K."/>
        </authorList>
    </citation>
    <scope>NUCLEOTIDE SEQUENCE [LARGE SCALE GENOMIC DNA]</scope>
    <source>
        <strain evidence="2 3">H3SJ31-1</strain>
    </source>
</reference>
<evidence type="ECO:0000259" key="1">
    <source>
        <dbReference type="Pfam" id="PF07238"/>
    </source>
</evidence>
<keyword evidence="3" id="KW-1185">Reference proteome</keyword>
<evidence type="ECO:0000313" key="3">
    <source>
        <dbReference type="Proteomes" id="UP001216253"/>
    </source>
</evidence>
<dbReference type="Pfam" id="PF07238">
    <property type="entry name" value="PilZ"/>
    <property type="match status" value="1"/>
</dbReference>
<dbReference type="Proteomes" id="UP001216253">
    <property type="component" value="Unassembled WGS sequence"/>
</dbReference>
<dbReference type="Gene3D" id="2.40.10.220">
    <property type="entry name" value="predicted glycosyltransferase like domains"/>
    <property type="match status" value="1"/>
</dbReference>
<name>A0ABT5WRM2_9SPHN</name>
<comment type="caution">
    <text evidence="2">The sequence shown here is derived from an EMBL/GenBank/DDBJ whole genome shotgun (WGS) entry which is preliminary data.</text>
</comment>
<dbReference type="InterPro" id="IPR009875">
    <property type="entry name" value="PilZ_domain"/>
</dbReference>